<dbReference type="EMBL" id="LAZR01004854">
    <property type="protein sequence ID" value="KKN05003.1"/>
    <property type="molecule type" value="Genomic_DNA"/>
</dbReference>
<proteinExistence type="predicted"/>
<feature type="transmembrane region" description="Helical" evidence="1">
    <location>
        <begin position="44"/>
        <end position="60"/>
    </location>
</feature>
<gene>
    <name evidence="2" type="ORF">LCGC14_1091710</name>
</gene>
<protein>
    <submittedName>
        <fullName evidence="2">Uncharacterized protein</fullName>
    </submittedName>
</protein>
<feature type="transmembrane region" description="Helical" evidence="1">
    <location>
        <begin position="20"/>
        <end position="37"/>
    </location>
</feature>
<keyword evidence="1" id="KW-0812">Transmembrane</keyword>
<comment type="caution">
    <text evidence="2">The sequence shown here is derived from an EMBL/GenBank/DDBJ whole genome shotgun (WGS) entry which is preliminary data.</text>
</comment>
<organism evidence="2">
    <name type="scientific">marine sediment metagenome</name>
    <dbReference type="NCBI Taxonomy" id="412755"/>
    <lineage>
        <taxon>unclassified sequences</taxon>
        <taxon>metagenomes</taxon>
        <taxon>ecological metagenomes</taxon>
    </lineage>
</organism>
<keyword evidence="1" id="KW-1133">Transmembrane helix</keyword>
<evidence type="ECO:0000256" key="1">
    <source>
        <dbReference type="SAM" id="Phobius"/>
    </source>
</evidence>
<keyword evidence="1" id="KW-0472">Membrane</keyword>
<accession>A0A0F9QI69</accession>
<reference evidence="2" key="1">
    <citation type="journal article" date="2015" name="Nature">
        <title>Complex archaea that bridge the gap between prokaryotes and eukaryotes.</title>
        <authorList>
            <person name="Spang A."/>
            <person name="Saw J.H."/>
            <person name="Jorgensen S.L."/>
            <person name="Zaremba-Niedzwiedzka K."/>
            <person name="Martijn J."/>
            <person name="Lind A.E."/>
            <person name="van Eijk R."/>
            <person name="Schleper C."/>
            <person name="Guy L."/>
            <person name="Ettema T.J."/>
        </authorList>
    </citation>
    <scope>NUCLEOTIDE SEQUENCE</scope>
</reference>
<dbReference type="AlphaFoldDB" id="A0A0F9QI69"/>
<sequence>MVNPENVFDIYDIFVNEVIGDLWLTIIIAFIMVNIFAIKRKVPYEVIIMFDVLLLAAFFSRVTSLTIIWVFIVLFVGVQFYLAMAKKLEGK</sequence>
<evidence type="ECO:0000313" key="2">
    <source>
        <dbReference type="EMBL" id="KKN05003.1"/>
    </source>
</evidence>
<feature type="transmembrane region" description="Helical" evidence="1">
    <location>
        <begin position="66"/>
        <end position="84"/>
    </location>
</feature>
<name>A0A0F9QI69_9ZZZZ</name>